<evidence type="ECO:0000313" key="1">
    <source>
        <dbReference type="EMBL" id="MDJ1506286.1"/>
    </source>
</evidence>
<dbReference type="AlphaFoldDB" id="A0AAE3R9T5"/>
<comment type="caution">
    <text evidence="1">The sequence shown here is derived from an EMBL/GenBank/DDBJ whole genome shotgun (WGS) entry which is preliminary data.</text>
</comment>
<proteinExistence type="predicted"/>
<evidence type="ECO:0000313" key="2">
    <source>
        <dbReference type="Proteomes" id="UP001232063"/>
    </source>
</evidence>
<keyword evidence="2" id="KW-1185">Reference proteome</keyword>
<reference evidence="1" key="1">
    <citation type="submission" date="2023-05" db="EMBL/GenBank/DDBJ databases">
        <authorList>
            <person name="Zhang X."/>
        </authorList>
    </citation>
    <scope>NUCLEOTIDE SEQUENCE</scope>
    <source>
        <strain evidence="1">BD1B2-1</strain>
    </source>
</reference>
<dbReference type="Proteomes" id="UP001232063">
    <property type="component" value="Unassembled WGS sequence"/>
</dbReference>
<protein>
    <submittedName>
        <fullName evidence="1">Uncharacterized protein</fullName>
    </submittedName>
</protein>
<dbReference type="EMBL" id="JASJOU010000021">
    <property type="protein sequence ID" value="MDJ1506286.1"/>
    <property type="molecule type" value="Genomic_DNA"/>
</dbReference>
<name>A0AAE3R9T5_9BACT</name>
<sequence>MIRYWITILYFLEIVCCLAQNRTTEYGLKVGKWIEKEMNNEELEIHTGNYKIIQASAYIITDTLDSNIFGIAYPEHERIPYLSIEGKYENFISVKDGTWETHDSSGTVYNRMLWQDGLNIESASFNSDGDTTNYYYYDFQNDRHYSCYYREGECYLKEYDPYGERVRRYYPNRNLIIPEAEPEIDIMLLENNIGTYPLKLSSKSALKILSITSGSGIVEIIPHINSYPISISPNQEAEFTLKFIAEPENIIYALSDTLTIQTLDNDRMVSYDIYCTIFPVHIHGGNLESLETITLSRVKDKYLLLAPLGTETDAYLIYKGNRRRYHTFMGMETFIKIDIRDLSDGTYPLSISSCNDGKDIFLRIVK</sequence>
<organism evidence="1 2">
    <name type="scientific">Xanthocytophaga agilis</name>
    <dbReference type="NCBI Taxonomy" id="3048010"/>
    <lineage>
        <taxon>Bacteria</taxon>
        <taxon>Pseudomonadati</taxon>
        <taxon>Bacteroidota</taxon>
        <taxon>Cytophagia</taxon>
        <taxon>Cytophagales</taxon>
        <taxon>Rhodocytophagaceae</taxon>
        <taxon>Xanthocytophaga</taxon>
    </lineage>
</organism>
<dbReference type="RefSeq" id="WP_314519136.1">
    <property type="nucleotide sequence ID" value="NZ_JASJOU010000021.1"/>
</dbReference>
<gene>
    <name evidence="1" type="ORF">QNI22_36850</name>
</gene>
<accession>A0AAE3R9T5</accession>